<dbReference type="PRINTS" id="PR00363">
    <property type="entry name" value="CYTOCHROMEB5"/>
</dbReference>
<dbReference type="AlphaFoldDB" id="A0AAF0AX31"/>
<keyword evidence="3" id="KW-0349">Heme</keyword>
<evidence type="ECO:0000256" key="11">
    <source>
        <dbReference type="ARBA" id="ARBA00037877"/>
    </source>
</evidence>
<evidence type="ECO:0000256" key="12">
    <source>
        <dbReference type="ARBA" id="ARBA00038168"/>
    </source>
</evidence>
<keyword evidence="6" id="KW-0256">Endoplasmic reticulum</keyword>
<evidence type="ECO:0000256" key="6">
    <source>
        <dbReference type="ARBA" id="ARBA00022824"/>
    </source>
</evidence>
<evidence type="ECO:0000256" key="13">
    <source>
        <dbReference type="ARBA" id="ARBA00043840"/>
    </source>
</evidence>
<comment type="function">
    <text evidence="13">Membrane bound hemoprotein which function as an electron carrier for several membrane bound oxygenases.</text>
</comment>
<dbReference type="InterPro" id="IPR050668">
    <property type="entry name" value="Cytochrome_b5"/>
</dbReference>
<keyword evidence="2" id="KW-0813">Transport</keyword>
<keyword evidence="10 14" id="KW-0472">Membrane</keyword>
<dbReference type="Pfam" id="PF00173">
    <property type="entry name" value="Cyt-b5"/>
    <property type="match status" value="1"/>
</dbReference>
<dbReference type="KEGG" id="som:SOMG_02584"/>
<dbReference type="Proteomes" id="UP001212411">
    <property type="component" value="Chromosome 2"/>
</dbReference>
<evidence type="ECO:0000256" key="8">
    <source>
        <dbReference type="ARBA" id="ARBA00022982"/>
    </source>
</evidence>
<comment type="similarity">
    <text evidence="12">Belongs to the cytochrome b5 family.</text>
</comment>
<evidence type="ECO:0000256" key="4">
    <source>
        <dbReference type="ARBA" id="ARBA00022692"/>
    </source>
</evidence>
<evidence type="ECO:0000256" key="14">
    <source>
        <dbReference type="SAM" id="Phobius"/>
    </source>
</evidence>
<dbReference type="RefSeq" id="XP_056038136.1">
    <property type="nucleotide sequence ID" value="XM_056181376.1"/>
</dbReference>
<evidence type="ECO:0000313" key="16">
    <source>
        <dbReference type="EMBL" id="WBW73893.1"/>
    </source>
</evidence>
<dbReference type="GeneID" id="80876065"/>
<dbReference type="InterPro" id="IPR001199">
    <property type="entry name" value="Cyt_B5-like_heme/steroid-bd"/>
</dbReference>
<keyword evidence="9" id="KW-0408">Iron</keyword>
<reference evidence="16 17" key="1">
    <citation type="journal article" date="2023" name="G3 (Bethesda)">
        <title>A high-quality reference genome for the fission yeast Schizosaccharomyces osmophilus.</title>
        <authorList>
            <person name="Jia G.S."/>
            <person name="Zhang W.C."/>
            <person name="Liang Y."/>
            <person name="Liu X.H."/>
            <person name="Rhind N."/>
            <person name="Pidoux A."/>
            <person name="Brysch-Herzberg M."/>
            <person name="Du L.L."/>
        </authorList>
    </citation>
    <scope>NUCLEOTIDE SEQUENCE [LARGE SCALE GENOMIC DNA]</scope>
    <source>
        <strain evidence="16 17">CBS 15793</strain>
    </source>
</reference>
<comment type="subcellular location">
    <subcellularLocation>
        <location evidence="1">Endoplasmic reticulum membrane</location>
        <topology evidence="1">Single-pass membrane protein</topology>
        <orientation evidence="1">Cytoplasmic side</orientation>
    </subcellularLocation>
    <subcellularLocation>
        <location evidence="11">Microsome membrane</location>
        <topology evidence="11">Single-pass membrane protein</topology>
        <orientation evidence="11">Cytoplasmic side</orientation>
    </subcellularLocation>
</comment>
<dbReference type="PANTHER" id="PTHR19359:SF150">
    <property type="entry name" value="CYTOCHROME B5"/>
    <property type="match status" value="1"/>
</dbReference>
<dbReference type="SUPFAM" id="SSF55856">
    <property type="entry name" value="Cytochrome b5-like heme/steroid binding domain"/>
    <property type="match status" value="1"/>
</dbReference>
<evidence type="ECO:0000256" key="10">
    <source>
        <dbReference type="ARBA" id="ARBA00023136"/>
    </source>
</evidence>
<accession>A0AAF0AX31</accession>
<evidence type="ECO:0000256" key="2">
    <source>
        <dbReference type="ARBA" id="ARBA00022448"/>
    </source>
</evidence>
<dbReference type="InterPro" id="IPR036400">
    <property type="entry name" value="Cyt_B5-like_heme/steroid_sf"/>
</dbReference>
<evidence type="ECO:0000256" key="1">
    <source>
        <dbReference type="ARBA" id="ARBA00004131"/>
    </source>
</evidence>
<evidence type="ECO:0000256" key="9">
    <source>
        <dbReference type="ARBA" id="ARBA00023004"/>
    </source>
</evidence>
<name>A0AAF0AX31_9SCHI</name>
<keyword evidence="5" id="KW-0479">Metal-binding</keyword>
<keyword evidence="4 14" id="KW-0812">Transmembrane</keyword>
<dbReference type="SMART" id="SM01117">
    <property type="entry name" value="Cyt-b5"/>
    <property type="match status" value="1"/>
</dbReference>
<evidence type="ECO:0000259" key="15">
    <source>
        <dbReference type="PROSITE" id="PS50255"/>
    </source>
</evidence>
<dbReference type="PANTHER" id="PTHR19359">
    <property type="entry name" value="CYTOCHROME B5"/>
    <property type="match status" value="1"/>
</dbReference>
<sequence>MSNRVFEAEEVVEHNSPKDLYMVFEGKVYDVTSFAEDHPGGLDILLDYGGQDCTKSYRDVGHSAAADELLQEMYIGDLKPGAEERLLELRQPRTEESDAPSILLILALIIVPAVAVIGYMKFKG</sequence>
<dbReference type="PROSITE" id="PS50255">
    <property type="entry name" value="CYTOCHROME_B5_2"/>
    <property type="match status" value="1"/>
</dbReference>
<proteinExistence type="inferred from homology"/>
<evidence type="ECO:0000256" key="7">
    <source>
        <dbReference type="ARBA" id="ARBA00022848"/>
    </source>
</evidence>
<feature type="domain" description="Cytochrome b5 heme-binding" evidence="15">
    <location>
        <begin position="3"/>
        <end position="79"/>
    </location>
</feature>
<organism evidence="16 17">
    <name type="scientific">Schizosaccharomyces osmophilus</name>
    <dbReference type="NCBI Taxonomy" id="2545709"/>
    <lineage>
        <taxon>Eukaryota</taxon>
        <taxon>Fungi</taxon>
        <taxon>Dikarya</taxon>
        <taxon>Ascomycota</taxon>
        <taxon>Taphrinomycotina</taxon>
        <taxon>Schizosaccharomycetes</taxon>
        <taxon>Schizosaccharomycetales</taxon>
        <taxon>Schizosaccharomycetaceae</taxon>
        <taxon>Schizosaccharomyces</taxon>
    </lineage>
</organism>
<keyword evidence="8" id="KW-0249">Electron transport</keyword>
<dbReference type="GO" id="GO:0046872">
    <property type="term" value="F:metal ion binding"/>
    <property type="evidence" value="ECO:0007669"/>
    <property type="project" value="UniProtKB-KW"/>
</dbReference>
<evidence type="ECO:0000256" key="5">
    <source>
        <dbReference type="ARBA" id="ARBA00022723"/>
    </source>
</evidence>
<dbReference type="Gene3D" id="3.10.120.10">
    <property type="entry name" value="Cytochrome b5-like heme/steroid binding domain"/>
    <property type="match status" value="1"/>
</dbReference>
<feature type="transmembrane region" description="Helical" evidence="14">
    <location>
        <begin position="99"/>
        <end position="120"/>
    </location>
</feature>
<keyword evidence="14" id="KW-1133">Transmembrane helix</keyword>
<dbReference type="EMBL" id="CP115612">
    <property type="protein sequence ID" value="WBW73893.1"/>
    <property type="molecule type" value="Genomic_DNA"/>
</dbReference>
<protein>
    <submittedName>
        <fullName evidence="16">Cytochrome b5 Cyb502</fullName>
    </submittedName>
</protein>
<dbReference type="FunFam" id="3.10.120.10:FF:000002">
    <property type="entry name" value="Cytochrome b5 type B"/>
    <property type="match status" value="1"/>
</dbReference>
<dbReference type="GO" id="GO:0020037">
    <property type="term" value="F:heme binding"/>
    <property type="evidence" value="ECO:0007669"/>
    <property type="project" value="TreeGrafter"/>
</dbReference>
<keyword evidence="7" id="KW-0492">Microsome</keyword>
<evidence type="ECO:0000313" key="17">
    <source>
        <dbReference type="Proteomes" id="UP001212411"/>
    </source>
</evidence>
<dbReference type="GO" id="GO:0005789">
    <property type="term" value="C:endoplasmic reticulum membrane"/>
    <property type="evidence" value="ECO:0007669"/>
    <property type="project" value="UniProtKB-SubCell"/>
</dbReference>
<gene>
    <name evidence="16" type="primary">cyb502</name>
    <name evidence="16" type="ORF">SOMG_02584</name>
</gene>
<evidence type="ECO:0000256" key="3">
    <source>
        <dbReference type="ARBA" id="ARBA00022617"/>
    </source>
</evidence>
<keyword evidence="17" id="KW-1185">Reference proteome</keyword>